<comment type="caution">
    <text evidence="2">The sequence shown here is derived from an EMBL/GenBank/DDBJ whole genome shotgun (WGS) entry which is preliminary data.</text>
</comment>
<sequence length="151" mass="16868">MCRKPHNRVRLVSPIGGASSDGSTDAANRNKKETKADEDKEKNRVHDASAGRPSEAATVATRIKGEVFCSVLSCLRCYECYVGCAFDLFRLSFFPAYKNYHHVVRLVNERKNHPPSDHLISIGLGSGQTTMLDAIQRKHCELYEEDNVAEL</sequence>
<reference evidence="2" key="1">
    <citation type="journal article" date="2020" name="J Insects Food Feed">
        <title>The yellow mealworm (Tenebrio molitor) genome: a resource for the emerging insects as food and feed industry.</title>
        <authorList>
            <person name="Eriksson T."/>
            <person name="Andere A."/>
            <person name="Kelstrup H."/>
            <person name="Emery V."/>
            <person name="Picard C."/>
        </authorList>
    </citation>
    <scope>NUCLEOTIDE SEQUENCE</scope>
    <source>
        <strain evidence="2">Stoneville</strain>
        <tissue evidence="2">Whole head</tissue>
    </source>
</reference>
<evidence type="ECO:0000256" key="1">
    <source>
        <dbReference type="SAM" id="MobiDB-lite"/>
    </source>
</evidence>
<dbReference type="AlphaFoldDB" id="A0A8J6H3S4"/>
<feature type="compositionally biased region" description="Basic and acidic residues" evidence="1">
    <location>
        <begin position="28"/>
        <end position="49"/>
    </location>
</feature>
<feature type="region of interest" description="Disordered" evidence="1">
    <location>
        <begin position="1"/>
        <end position="56"/>
    </location>
</feature>
<protein>
    <submittedName>
        <fullName evidence="2">Uncharacterized protein</fullName>
    </submittedName>
</protein>
<gene>
    <name evidence="2" type="ORF">GEV33_015042</name>
</gene>
<proteinExistence type="predicted"/>
<keyword evidence="3" id="KW-1185">Reference proteome</keyword>
<accession>A0A8J6H3S4</accession>
<organism evidence="2 3">
    <name type="scientific">Tenebrio molitor</name>
    <name type="common">Yellow mealworm beetle</name>
    <dbReference type="NCBI Taxonomy" id="7067"/>
    <lineage>
        <taxon>Eukaryota</taxon>
        <taxon>Metazoa</taxon>
        <taxon>Ecdysozoa</taxon>
        <taxon>Arthropoda</taxon>
        <taxon>Hexapoda</taxon>
        <taxon>Insecta</taxon>
        <taxon>Pterygota</taxon>
        <taxon>Neoptera</taxon>
        <taxon>Endopterygota</taxon>
        <taxon>Coleoptera</taxon>
        <taxon>Polyphaga</taxon>
        <taxon>Cucujiformia</taxon>
        <taxon>Tenebrionidae</taxon>
        <taxon>Tenebrio</taxon>
    </lineage>
</organism>
<evidence type="ECO:0000313" key="3">
    <source>
        <dbReference type="Proteomes" id="UP000719412"/>
    </source>
</evidence>
<reference evidence="2" key="2">
    <citation type="submission" date="2021-08" db="EMBL/GenBank/DDBJ databases">
        <authorList>
            <person name="Eriksson T."/>
        </authorList>
    </citation>
    <scope>NUCLEOTIDE SEQUENCE</scope>
    <source>
        <strain evidence="2">Stoneville</strain>
        <tissue evidence="2">Whole head</tissue>
    </source>
</reference>
<evidence type="ECO:0000313" key="2">
    <source>
        <dbReference type="EMBL" id="KAH0807749.1"/>
    </source>
</evidence>
<dbReference type="Proteomes" id="UP000719412">
    <property type="component" value="Unassembled WGS sequence"/>
</dbReference>
<name>A0A8J6H3S4_TENMO</name>
<dbReference type="EMBL" id="JABDTM020029758">
    <property type="protein sequence ID" value="KAH0807749.1"/>
    <property type="molecule type" value="Genomic_DNA"/>
</dbReference>